<dbReference type="HAMAP" id="MF_00244">
    <property type="entry name" value="NaMN_adenylyltr"/>
    <property type="match status" value="1"/>
</dbReference>
<dbReference type="NCBIfam" id="TIGR00482">
    <property type="entry name" value="nicotinate (nicotinamide) nucleotide adenylyltransferase"/>
    <property type="match status" value="1"/>
</dbReference>
<dbReference type="GO" id="GO:0004515">
    <property type="term" value="F:nicotinate-nucleotide adenylyltransferase activity"/>
    <property type="evidence" value="ECO:0007669"/>
    <property type="project" value="UniProtKB-UniRule"/>
</dbReference>
<keyword evidence="5 11" id="KW-0808">Transferase</keyword>
<feature type="domain" description="Cytidyltransferase-like" evidence="12">
    <location>
        <begin position="17"/>
        <end position="182"/>
    </location>
</feature>
<protein>
    <recommendedName>
        <fullName evidence="11">Probable nicotinate-nucleotide adenylyltransferase</fullName>
        <ecNumber evidence="11">2.7.7.18</ecNumber>
    </recommendedName>
    <alternativeName>
        <fullName evidence="11">Deamido-NAD(+) diphosphorylase</fullName>
    </alternativeName>
    <alternativeName>
        <fullName evidence="11">Deamido-NAD(+) pyrophosphorylase</fullName>
    </alternativeName>
    <alternativeName>
        <fullName evidence="11">Nicotinate mononucleotide adenylyltransferase</fullName>
        <shortName evidence="11">NaMN adenylyltransferase</shortName>
    </alternativeName>
</protein>
<evidence type="ECO:0000256" key="9">
    <source>
        <dbReference type="ARBA" id="ARBA00023027"/>
    </source>
</evidence>
<keyword evidence="9 11" id="KW-0520">NAD</keyword>
<evidence type="ECO:0000256" key="3">
    <source>
        <dbReference type="ARBA" id="ARBA00009014"/>
    </source>
</evidence>
<gene>
    <name evidence="11" type="primary">nadD</name>
    <name evidence="13" type="ORF">B0I22_2485</name>
</gene>
<evidence type="ECO:0000256" key="5">
    <source>
        <dbReference type="ARBA" id="ARBA00022679"/>
    </source>
</evidence>
<dbReference type="EC" id="2.7.7.18" evidence="11"/>
<comment type="catalytic activity">
    <reaction evidence="10 11">
        <text>nicotinate beta-D-ribonucleotide + ATP + H(+) = deamido-NAD(+) + diphosphate</text>
        <dbReference type="Rhea" id="RHEA:22860"/>
        <dbReference type="ChEBI" id="CHEBI:15378"/>
        <dbReference type="ChEBI" id="CHEBI:30616"/>
        <dbReference type="ChEBI" id="CHEBI:33019"/>
        <dbReference type="ChEBI" id="CHEBI:57502"/>
        <dbReference type="ChEBI" id="CHEBI:58437"/>
        <dbReference type="EC" id="2.7.7.18"/>
    </reaction>
</comment>
<evidence type="ECO:0000256" key="11">
    <source>
        <dbReference type="HAMAP-Rule" id="MF_00244"/>
    </source>
</evidence>
<evidence type="ECO:0000256" key="8">
    <source>
        <dbReference type="ARBA" id="ARBA00022840"/>
    </source>
</evidence>
<keyword evidence="8 11" id="KW-0067">ATP-binding</keyword>
<evidence type="ECO:0000256" key="6">
    <source>
        <dbReference type="ARBA" id="ARBA00022695"/>
    </source>
</evidence>
<evidence type="ECO:0000313" key="14">
    <source>
        <dbReference type="Proteomes" id="UP000295313"/>
    </source>
</evidence>
<dbReference type="AlphaFoldDB" id="A0A4R8I784"/>
<organism evidence="13 14">
    <name type="scientific">Epilithonimonas xixisoli</name>
    <dbReference type="NCBI Taxonomy" id="1476462"/>
    <lineage>
        <taxon>Bacteria</taxon>
        <taxon>Pseudomonadati</taxon>
        <taxon>Bacteroidota</taxon>
        <taxon>Flavobacteriia</taxon>
        <taxon>Flavobacteriales</taxon>
        <taxon>Weeksellaceae</taxon>
        <taxon>Chryseobacterium group</taxon>
        <taxon>Epilithonimonas</taxon>
    </lineage>
</organism>
<dbReference type="GO" id="GO:0005524">
    <property type="term" value="F:ATP binding"/>
    <property type="evidence" value="ECO:0007669"/>
    <property type="project" value="UniProtKB-KW"/>
</dbReference>
<dbReference type="SUPFAM" id="SSF52374">
    <property type="entry name" value="Nucleotidylyl transferase"/>
    <property type="match status" value="1"/>
</dbReference>
<evidence type="ECO:0000313" key="13">
    <source>
        <dbReference type="EMBL" id="TDX84847.1"/>
    </source>
</evidence>
<name>A0A4R8I784_9FLAO</name>
<dbReference type="PANTHER" id="PTHR39321:SF3">
    <property type="entry name" value="PHOSPHOPANTETHEINE ADENYLYLTRANSFERASE"/>
    <property type="match status" value="1"/>
</dbReference>
<evidence type="ECO:0000256" key="10">
    <source>
        <dbReference type="ARBA" id="ARBA00048721"/>
    </source>
</evidence>
<comment type="similarity">
    <text evidence="3 11">Belongs to the NadD family.</text>
</comment>
<accession>A0A4R8I784</accession>
<dbReference type="InterPro" id="IPR005248">
    <property type="entry name" value="NadD/NMNAT"/>
</dbReference>
<dbReference type="RefSeq" id="WP_246022210.1">
    <property type="nucleotide sequence ID" value="NZ_SOEO01000002.1"/>
</dbReference>
<keyword evidence="14" id="KW-1185">Reference proteome</keyword>
<proteinExistence type="inferred from homology"/>
<sequence>MRFKSITILGNSKKIGLFFGSFNPIHIGHLILGNYILENSDMEELWFVVSPQNPFKDKKSLLKDHNRLDMVQLAIKNYPKMRASNVEFSLPVPSYTIDTLTYLKEKYPDFSFSLIMGEDNLGSLHKWKNYELLLENYQIIVYPRIFGEDISTPLNVTELKNHENIHQIDAPIIELSATEIRNMIKAGKNTRPMLPPEVFEYLDGSSFYK</sequence>
<dbReference type="NCBIfam" id="TIGR00125">
    <property type="entry name" value="cyt_tran_rel"/>
    <property type="match status" value="1"/>
</dbReference>
<dbReference type="Gene3D" id="3.40.50.620">
    <property type="entry name" value="HUPs"/>
    <property type="match status" value="1"/>
</dbReference>
<keyword evidence="6 11" id="KW-0548">Nucleotidyltransferase</keyword>
<dbReference type="Proteomes" id="UP000295313">
    <property type="component" value="Unassembled WGS sequence"/>
</dbReference>
<evidence type="ECO:0000256" key="2">
    <source>
        <dbReference type="ARBA" id="ARBA00005019"/>
    </source>
</evidence>
<evidence type="ECO:0000256" key="1">
    <source>
        <dbReference type="ARBA" id="ARBA00002324"/>
    </source>
</evidence>
<dbReference type="CDD" id="cd02165">
    <property type="entry name" value="NMNAT"/>
    <property type="match status" value="1"/>
</dbReference>
<comment type="caution">
    <text evidence="13">The sequence shown here is derived from an EMBL/GenBank/DDBJ whole genome shotgun (WGS) entry which is preliminary data.</text>
</comment>
<dbReference type="UniPathway" id="UPA00253">
    <property type="reaction ID" value="UER00332"/>
</dbReference>
<evidence type="ECO:0000259" key="12">
    <source>
        <dbReference type="Pfam" id="PF01467"/>
    </source>
</evidence>
<comment type="function">
    <text evidence="1 11">Catalyzes the reversible adenylation of nicotinate mononucleotide (NaMN) to nicotinic acid adenine dinucleotide (NaAD).</text>
</comment>
<keyword evidence="7 11" id="KW-0547">Nucleotide-binding</keyword>
<keyword evidence="4 11" id="KW-0662">Pyridine nucleotide biosynthesis</keyword>
<comment type="pathway">
    <text evidence="2 11">Cofactor biosynthesis; NAD(+) biosynthesis; deamido-NAD(+) from nicotinate D-ribonucleotide: step 1/1.</text>
</comment>
<dbReference type="PANTHER" id="PTHR39321">
    <property type="entry name" value="NICOTINATE-NUCLEOTIDE ADENYLYLTRANSFERASE-RELATED"/>
    <property type="match status" value="1"/>
</dbReference>
<evidence type="ECO:0000256" key="7">
    <source>
        <dbReference type="ARBA" id="ARBA00022741"/>
    </source>
</evidence>
<dbReference type="EMBL" id="SOEO01000002">
    <property type="protein sequence ID" value="TDX84847.1"/>
    <property type="molecule type" value="Genomic_DNA"/>
</dbReference>
<dbReference type="Pfam" id="PF01467">
    <property type="entry name" value="CTP_transf_like"/>
    <property type="match status" value="1"/>
</dbReference>
<evidence type="ECO:0000256" key="4">
    <source>
        <dbReference type="ARBA" id="ARBA00022642"/>
    </source>
</evidence>
<dbReference type="InterPro" id="IPR014729">
    <property type="entry name" value="Rossmann-like_a/b/a_fold"/>
</dbReference>
<dbReference type="GO" id="GO:0009435">
    <property type="term" value="P:NAD+ biosynthetic process"/>
    <property type="evidence" value="ECO:0007669"/>
    <property type="project" value="UniProtKB-UniRule"/>
</dbReference>
<dbReference type="InterPro" id="IPR004821">
    <property type="entry name" value="Cyt_trans-like"/>
</dbReference>
<reference evidence="13 14" key="1">
    <citation type="submission" date="2019-03" db="EMBL/GenBank/DDBJ databases">
        <title>Genomic Encyclopedia of Type Strains, Phase III (KMG-III): the genomes of soil and plant-associated and newly described type strains.</title>
        <authorList>
            <person name="Whitman W."/>
        </authorList>
    </citation>
    <scope>NUCLEOTIDE SEQUENCE [LARGE SCALE GENOMIC DNA]</scope>
    <source>
        <strain evidence="13 14">CGMCC 1.12802</strain>
    </source>
</reference>